<keyword evidence="3" id="KW-1185">Reference proteome</keyword>
<dbReference type="PROSITE" id="PS50801">
    <property type="entry name" value="STAS"/>
    <property type="match status" value="1"/>
</dbReference>
<evidence type="ECO:0000259" key="1">
    <source>
        <dbReference type="PROSITE" id="PS50801"/>
    </source>
</evidence>
<dbReference type="EMBL" id="BAAAEI010000015">
    <property type="protein sequence ID" value="GAA0362919.1"/>
    <property type="molecule type" value="Genomic_DNA"/>
</dbReference>
<dbReference type="SUPFAM" id="SSF52091">
    <property type="entry name" value="SpoIIaa-like"/>
    <property type="match status" value="1"/>
</dbReference>
<dbReference type="Proteomes" id="UP001501757">
    <property type="component" value="Unassembled WGS sequence"/>
</dbReference>
<reference evidence="2 3" key="1">
    <citation type="journal article" date="2019" name="Int. J. Syst. Evol. Microbiol.">
        <title>The Global Catalogue of Microorganisms (GCM) 10K type strain sequencing project: providing services to taxonomists for standard genome sequencing and annotation.</title>
        <authorList>
            <consortium name="The Broad Institute Genomics Platform"/>
            <consortium name="The Broad Institute Genome Sequencing Center for Infectious Disease"/>
            <person name="Wu L."/>
            <person name="Ma J."/>
        </authorList>
    </citation>
    <scope>NUCLEOTIDE SEQUENCE [LARGE SCALE GENOMIC DNA]</scope>
    <source>
        <strain evidence="2 3">JCM 13378</strain>
    </source>
</reference>
<feature type="domain" description="STAS" evidence="1">
    <location>
        <begin position="1"/>
        <end position="60"/>
    </location>
</feature>
<dbReference type="InterPro" id="IPR036513">
    <property type="entry name" value="STAS_dom_sf"/>
</dbReference>
<comment type="caution">
    <text evidence="2">The sequence shown here is derived from an EMBL/GenBank/DDBJ whole genome shotgun (WGS) entry which is preliminary data.</text>
</comment>
<dbReference type="CDD" id="cd07043">
    <property type="entry name" value="STAS_anti-anti-sigma_factors"/>
    <property type="match status" value="1"/>
</dbReference>
<evidence type="ECO:0000313" key="3">
    <source>
        <dbReference type="Proteomes" id="UP001501757"/>
    </source>
</evidence>
<accession>A0ABN0XFJ5</accession>
<proteinExistence type="predicted"/>
<dbReference type="RefSeq" id="WP_102797186.1">
    <property type="nucleotide sequence ID" value="NZ_BAAAEI010000015.1"/>
</dbReference>
<organism evidence="2 3">
    <name type="scientific">Bowmanella denitrificans</name>
    <dbReference type="NCBI Taxonomy" id="366582"/>
    <lineage>
        <taxon>Bacteria</taxon>
        <taxon>Pseudomonadati</taxon>
        <taxon>Pseudomonadota</taxon>
        <taxon>Gammaproteobacteria</taxon>
        <taxon>Alteromonadales</taxon>
        <taxon>Alteromonadaceae</taxon>
        <taxon>Bowmanella</taxon>
    </lineage>
</organism>
<sequence>MAINLFNKADFTVVECDGELSIFNVREAFLQLSELAEQPPEKLILDLSSLLEFDSAGMQLCWWLKSRMPEHTEFVLSMADNDVVQKVFALYQLDADFQPLADNPQEPVNGHA</sequence>
<protein>
    <recommendedName>
        <fullName evidence="1">STAS domain-containing protein</fullName>
    </recommendedName>
</protein>
<dbReference type="Pfam" id="PF01740">
    <property type="entry name" value="STAS"/>
    <property type="match status" value="1"/>
</dbReference>
<name>A0ABN0XFJ5_9ALTE</name>
<gene>
    <name evidence="2" type="ORF">GCM10009092_29160</name>
</gene>
<dbReference type="InterPro" id="IPR002645">
    <property type="entry name" value="STAS_dom"/>
</dbReference>
<dbReference type="Gene3D" id="3.30.750.24">
    <property type="entry name" value="STAS domain"/>
    <property type="match status" value="1"/>
</dbReference>
<evidence type="ECO:0000313" key="2">
    <source>
        <dbReference type="EMBL" id="GAA0362919.1"/>
    </source>
</evidence>